<evidence type="ECO:0000313" key="2">
    <source>
        <dbReference type="EMBL" id="NMH79539.1"/>
    </source>
</evidence>
<evidence type="ECO:0000259" key="1">
    <source>
        <dbReference type="Pfam" id="PF12706"/>
    </source>
</evidence>
<accession>A0ABX1RHY8</accession>
<reference evidence="2 3" key="1">
    <citation type="submission" date="2020-04" db="EMBL/GenBank/DDBJ databases">
        <authorList>
            <person name="Klaysubun C."/>
            <person name="Duangmal K."/>
            <person name="Lipun K."/>
        </authorList>
    </citation>
    <scope>NUCLEOTIDE SEQUENCE [LARGE SCALE GENOMIC DNA]</scope>
    <source>
        <strain evidence="2 3">JCM 11839</strain>
    </source>
</reference>
<dbReference type="Proteomes" id="UP001296706">
    <property type="component" value="Unassembled WGS sequence"/>
</dbReference>
<dbReference type="SUPFAM" id="SSF56281">
    <property type="entry name" value="Metallo-hydrolase/oxidoreductase"/>
    <property type="match status" value="1"/>
</dbReference>
<organism evidence="2 3">
    <name type="scientific">Pseudonocardia xinjiangensis</name>
    <dbReference type="NCBI Taxonomy" id="75289"/>
    <lineage>
        <taxon>Bacteria</taxon>
        <taxon>Bacillati</taxon>
        <taxon>Actinomycetota</taxon>
        <taxon>Actinomycetes</taxon>
        <taxon>Pseudonocardiales</taxon>
        <taxon>Pseudonocardiaceae</taxon>
        <taxon>Pseudonocardia</taxon>
    </lineage>
</organism>
<dbReference type="PANTHER" id="PTHR43546">
    <property type="entry name" value="UPF0173 METAL-DEPENDENT HYDROLASE MJ1163-RELATED"/>
    <property type="match status" value="1"/>
</dbReference>
<dbReference type="EMBL" id="JAAXKY010000071">
    <property type="protein sequence ID" value="NMH79539.1"/>
    <property type="molecule type" value="Genomic_DNA"/>
</dbReference>
<comment type="caution">
    <text evidence="2">The sequence shown here is derived from an EMBL/GenBank/DDBJ whole genome shotgun (WGS) entry which is preliminary data.</text>
</comment>
<name>A0ABX1RHY8_9PSEU</name>
<dbReference type="Pfam" id="PF12706">
    <property type="entry name" value="Lactamase_B_2"/>
    <property type="match status" value="1"/>
</dbReference>
<dbReference type="Gene3D" id="3.60.15.10">
    <property type="entry name" value="Ribonuclease Z/Hydroxyacylglutathione hydrolase-like"/>
    <property type="match status" value="1"/>
</dbReference>
<dbReference type="InterPro" id="IPR036866">
    <property type="entry name" value="RibonucZ/Hydroxyglut_hydro"/>
</dbReference>
<evidence type="ECO:0000313" key="3">
    <source>
        <dbReference type="Proteomes" id="UP001296706"/>
    </source>
</evidence>
<dbReference type="InterPro" id="IPR001279">
    <property type="entry name" value="Metallo-B-lactamas"/>
</dbReference>
<feature type="domain" description="Metallo-beta-lactamase" evidence="1">
    <location>
        <begin position="35"/>
        <end position="218"/>
    </location>
</feature>
<gene>
    <name evidence="2" type="ORF">HF577_20890</name>
</gene>
<proteinExistence type="predicted"/>
<dbReference type="PANTHER" id="PTHR43546:SF3">
    <property type="entry name" value="UPF0173 METAL-DEPENDENT HYDROLASE MJ1163"/>
    <property type="match status" value="1"/>
</dbReference>
<protein>
    <submittedName>
        <fullName evidence="2">MBL fold metallo-hydrolase</fullName>
    </submittedName>
</protein>
<dbReference type="InterPro" id="IPR050114">
    <property type="entry name" value="UPF0173_UPF0282_UlaG_hydrolase"/>
</dbReference>
<keyword evidence="3" id="KW-1185">Reference proteome</keyword>
<sequence length="269" mass="29127">MSNNHVSNPGRPPVSTDLAVTRVANACVLLELNGHTILTDPWFTERWYLRRGEPLGLRVIDLPALTAIVATNFAVNHWDLRALRDYRHKATTPVYVSAARMARQARALGFRTVEHLGWGETRDLAPALSIEAVPAGRTLAWRNNAYVLTSGRTRVLFGGEIQDVALLERYRAHGSPVAVALLPVNGLRAVLGRPLVMGPREAVAGARAVGARVLVPVHDAHGADPLSLVFRRHGSGEDARALAATDRIGLEVVCLVPGERWEYSTAGAG</sequence>
<dbReference type="RefSeq" id="WP_169397604.1">
    <property type="nucleotide sequence ID" value="NZ_BAAAJH010000010.1"/>
</dbReference>